<name>A0ACC3S4B5_9PEZI</name>
<comment type="caution">
    <text evidence="1">The sequence shown here is derived from an EMBL/GenBank/DDBJ whole genome shotgun (WGS) entry which is preliminary data.</text>
</comment>
<keyword evidence="2" id="KW-1185">Reference proteome</keyword>
<sequence>REIYQQQQTEDTAQNVDLRPEQRKKKRSRYTPPKSTPSRTQQGRGAKGGAGVPTTPQTPAAGTADDFAMSGGITDVPATPTGSTLAIGTPSSVQTTAAPMSAPPVPMFSGVQGAQASPTAPPAQIRDASSLRLRVTTISDDNTSTTLQAISMLSGDHLVYYNALVDWFETRFLGNPSLRVRFDPWVRSRKNPYYACVRCKFVRKAKGNETCFPDDVSYACTHCLSGKFPCLRMVPDGSVVVFEVLPEANKSGLDAFHYWTVPA</sequence>
<proteinExistence type="predicted"/>
<protein>
    <submittedName>
        <fullName evidence="1">Uncharacterized protein</fullName>
    </submittedName>
</protein>
<evidence type="ECO:0000313" key="1">
    <source>
        <dbReference type="EMBL" id="KAK8195830.1"/>
    </source>
</evidence>
<dbReference type="EMBL" id="JAMKPW020000042">
    <property type="protein sequence ID" value="KAK8195830.1"/>
    <property type="molecule type" value="Genomic_DNA"/>
</dbReference>
<accession>A0ACC3S4B5</accession>
<dbReference type="Proteomes" id="UP001320706">
    <property type="component" value="Unassembled WGS sequence"/>
</dbReference>
<reference evidence="1" key="1">
    <citation type="submission" date="2024-02" db="EMBL/GenBank/DDBJ databases">
        <title>Metagenome Assembled Genome of Zalaria obscura JY119.</title>
        <authorList>
            <person name="Vighnesh L."/>
            <person name="Jagadeeshwari U."/>
            <person name="Venkata Ramana C."/>
            <person name="Sasikala C."/>
        </authorList>
    </citation>
    <scope>NUCLEOTIDE SEQUENCE</scope>
    <source>
        <strain evidence="1">JY119</strain>
    </source>
</reference>
<evidence type="ECO:0000313" key="2">
    <source>
        <dbReference type="Proteomes" id="UP001320706"/>
    </source>
</evidence>
<gene>
    <name evidence="1" type="ORF">M8818_006981</name>
</gene>
<organism evidence="1 2">
    <name type="scientific">Zalaria obscura</name>
    <dbReference type="NCBI Taxonomy" id="2024903"/>
    <lineage>
        <taxon>Eukaryota</taxon>
        <taxon>Fungi</taxon>
        <taxon>Dikarya</taxon>
        <taxon>Ascomycota</taxon>
        <taxon>Pezizomycotina</taxon>
        <taxon>Dothideomycetes</taxon>
        <taxon>Dothideomycetidae</taxon>
        <taxon>Dothideales</taxon>
        <taxon>Zalariaceae</taxon>
        <taxon>Zalaria</taxon>
    </lineage>
</organism>
<feature type="non-terminal residue" evidence="1">
    <location>
        <position position="1"/>
    </location>
</feature>